<sequence length="501" mass="50805">MTGDFYVGSSANSLLTIVSGTTGTVSGFIALPGPIAAVAVDSEHRRAYLSGLSGSVYVVDLDGATVIAEVNLGTTALGAIAVDPTTRTVYASTPRGSVLYRIDATTNTLASSVDSSFPGFTALAVDPTSHRLFAGTTSFTGTRIFDGDTLDLIGVLPTRTFARSFAIDPAQQLLYVGGGSVNVYDLSTDALVTVLSGTNGRSITLDSTREHLYTANFDGTFVVTDTNSRTELGRFAGPPEGTFGVPAVDPQSGTIAFASNVVSKIYLYSAPYVLTPAPAATVDVPYQHAYALPSAPDTTLSLTAGTLPPGITISPDGTLAGTPEAAGTYTFTVTATNIIGPPASRTDTVTVAAAAVPPTITGSAGYGIAGSPLEYTYVVGGAPAPEVTLTAGALPDGVTLSSTGQLSGTATTPGTYSFTLTASNGFGEPAVLSDTITIDAPPPTTTPTPPPTTVPSVTTLDRTIALPATGADPRPPLATAIAMLGLGVMLLARRRTHNLGR</sequence>
<dbReference type="InterPro" id="IPR015943">
    <property type="entry name" value="WD40/YVTN_repeat-like_dom_sf"/>
</dbReference>
<dbReference type="GO" id="GO:0016020">
    <property type="term" value="C:membrane"/>
    <property type="evidence" value="ECO:0007669"/>
    <property type="project" value="InterPro"/>
</dbReference>
<dbReference type="InterPro" id="IPR011048">
    <property type="entry name" value="Haem_d1_sf"/>
</dbReference>
<reference evidence="1 2" key="1">
    <citation type="submission" date="2018-11" db="EMBL/GenBank/DDBJ databases">
        <title>Sequencing the genomes of 1000 actinobacteria strains.</title>
        <authorList>
            <person name="Klenk H.-P."/>
        </authorList>
    </citation>
    <scope>NUCLEOTIDE SEQUENCE [LARGE SCALE GENOMIC DNA]</scope>
    <source>
        <strain evidence="1 2">DSM 14012</strain>
    </source>
</reference>
<protein>
    <submittedName>
        <fullName evidence="1">DNA-binding beta-propeller fold protein YncE</fullName>
    </submittedName>
</protein>
<dbReference type="EMBL" id="RKHL01000001">
    <property type="protein sequence ID" value="ROR80003.1"/>
    <property type="molecule type" value="Genomic_DNA"/>
</dbReference>
<evidence type="ECO:0000313" key="2">
    <source>
        <dbReference type="Proteomes" id="UP000266915"/>
    </source>
</evidence>
<dbReference type="InterPro" id="IPR051200">
    <property type="entry name" value="Host-pathogen_enzymatic-act"/>
</dbReference>
<dbReference type="GO" id="GO:0005975">
    <property type="term" value="P:carbohydrate metabolic process"/>
    <property type="evidence" value="ECO:0007669"/>
    <property type="project" value="UniProtKB-ARBA"/>
</dbReference>
<dbReference type="PANTHER" id="PTHR47197">
    <property type="entry name" value="PROTEIN NIRF"/>
    <property type="match status" value="1"/>
</dbReference>
<keyword evidence="1" id="KW-0238">DNA-binding</keyword>
<evidence type="ECO:0000313" key="1">
    <source>
        <dbReference type="EMBL" id="ROR80003.1"/>
    </source>
</evidence>
<name>A0A3N2BXK2_9MICO</name>
<dbReference type="Proteomes" id="UP000266915">
    <property type="component" value="Unassembled WGS sequence"/>
</dbReference>
<accession>A0A3N2BXK2</accession>
<dbReference type="Gene3D" id="2.130.10.10">
    <property type="entry name" value="YVTN repeat-like/Quinoprotein amine dehydrogenase"/>
    <property type="match status" value="2"/>
</dbReference>
<dbReference type="Gene3D" id="2.60.40.10">
    <property type="entry name" value="Immunoglobulins"/>
    <property type="match status" value="2"/>
</dbReference>
<organism evidence="1 2">
    <name type="scientific">Plantibacter flavus</name>
    <dbReference type="NCBI Taxonomy" id="150123"/>
    <lineage>
        <taxon>Bacteria</taxon>
        <taxon>Bacillati</taxon>
        <taxon>Actinomycetota</taxon>
        <taxon>Actinomycetes</taxon>
        <taxon>Micrococcales</taxon>
        <taxon>Microbacteriaceae</taxon>
        <taxon>Plantibacter</taxon>
    </lineage>
</organism>
<dbReference type="Pfam" id="PF05345">
    <property type="entry name" value="He_PIG"/>
    <property type="match status" value="2"/>
</dbReference>
<dbReference type="GO" id="GO:0003677">
    <property type="term" value="F:DNA binding"/>
    <property type="evidence" value="ECO:0007669"/>
    <property type="project" value="UniProtKB-KW"/>
</dbReference>
<proteinExistence type="predicted"/>
<dbReference type="InterPro" id="IPR015919">
    <property type="entry name" value="Cadherin-like_sf"/>
</dbReference>
<dbReference type="GO" id="GO:0005509">
    <property type="term" value="F:calcium ion binding"/>
    <property type="evidence" value="ECO:0007669"/>
    <property type="project" value="InterPro"/>
</dbReference>
<gene>
    <name evidence="1" type="ORF">EDD42_0034</name>
</gene>
<dbReference type="SUPFAM" id="SSF49313">
    <property type="entry name" value="Cadherin-like"/>
    <property type="match status" value="2"/>
</dbReference>
<dbReference type="PANTHER" id="PTHR47197:SF3">
    <property type="entry name" value="DIHYDRO-HEME D1 DEHYDROGENASE"/>
    <property type="match status" value="1"/>
</dbReference>
<comment type="caution">
    <text evidence="1">The sequence shown here is derived from an EMBL/GenBank/DDBJ whole genome shotgun (WGS) entry which is preliminary data.</text>
</comment>
<dbReference type="InterPro" id="IPR013783">
    <property type="entry name" value="Ig-like_fold"/>
</dbReference>
<dbReference type="AlphaFoldDB" id="A0A3N2BXK2"/>
<dbReference type="SUPFAM" id="SSF51004">
    <property type="entry name" value="C-terminal (heme d1) domain of cytochrome cd1-nitrite reductase"/>
    <property type="match status" value="1"/>
</dbReference>
<keyword evidence="2" id="KW-1185">Reference proteome</keyword>